<organism evidence="1 2">
    <name type="scientific">Williamsia sterculiae</name>
    <dbReference type="NCBI Taxonomy" id="1344003"/>
    <lineage>
        <taxon>Bacteria</taxon>
        <taxon>Bacillati</taxon>
        <taxon>Actinomycetota</taxon>
        <taxon>Actinomycetes</taxon>
        <taxon>Mycobacteriales</taxon>
        <taxon>Nocardiaceae</taxon>
        <taxon>Williamsia</taxon>
    </lineage>
</organism>
<evidence type="ECO:0000313" key="1">
    <source>
        <dbReference type="EMBL" id="SIS19530.1"/>
    </source>
</evidence>
<sequence>MVFIGGLAIGGTDESGNEFNTIAALPLDHRVSAKSLSQRAIEDQQFWHVLLGAELYGCVDEVTSYSHSDTDPPDLVVQVGGDTFNVELTSITAQQVSRQRLAEVRSVGRALDERLKAAPDQYPHLTGNQVWVFDRSGDVSRLPKRMGTKFTKLIDDIATELETDFGVVTGIPPNADGSPPQTVPGSVMRQGRREVNGYDLEIHPDIANPEAPPMATGSAQIEVETKVLEQEFVGRVATKDREPNEILIVTTGLPDTSGYVCPADHFIYYTLSQRLREGLLRVPATNHLRQVIFNHHGSLEDVLLLDTNVPGPRLVRPLAIEETSGP</sequence>
<dbReference type="EMBL" id="FTNT01000011">
    <property type="protein sequence ID" value="SIS19530.1"/>
    <property type="molecule type" value="Genomic_DNA"/>
</dbReference>
<evidence type="ECO:0000313" key="2">
    <source>
        <dbReference type="Proteomes" id="UP000186218"/>
    </source>
</evidence>
<dbReference type="AlphaFoldDB" id="A0A1N7H475"/>
<gene>
    <name evidence="1" type="ORF">SAMN05445060_3492</name>
</gene>
<proteinExistence type="predicted"/>
<keyword evidence="2" id="KW-1185">Reference proteome</keyword>
<accession>A0A1N7H475</accession>
<dbReference type="Proteomes" id="UP000186218">
    <property type="component" value="Unassembled WGS sequence"/>
</dbReference>
<protein>
    <submittedName>
        <fullName evidence="1">Uncharacterized protein</fullName>
    </submittedName>
</protein>
<name>A0A1N7H475_9NOCA</name>
<reference evidence="1 2" key="1">
    <citation type="submission" date="2017-01" db="EMBL/GenBank/DDBJ databases">
        <authorList>
            <person name="Mah S.A."/>
            <person name="Swanson W.J."/>
            <person name="Moy G.W."/>
            <person name="Vacquier V.D."/>
        </authorList>
    </citation>
    <scope>NUCLEOTIDE SEQUENCE [LARGE SCALE GENOMIC DNA]</scope>
    <source>
        <strain evidence="1 2">CPCC 203464</strain>
    </source>
</reference>